<proteinExistence type="inferred from homology"/>
<dbReference type="SMART" id="SM00701">
    <property type="entry name" value="PGRP"/>
    <property type="match status" value="1"/>
</dbReference>
<dbReference type="InterPro" id="IPR036505">
    <property type="entry name" value="Amidase/PGRP_sf"/>
</dbReference>
<evidence type="ECO:0000313" key="5">
    <source>
        <dbReference type="Proteomes" id="UP000539313"/>
    </source>
</evidence>
<dbReference type="PROSITE" id="PS51318">
    <property type="entry name" value="TAT"/>
    <property type="match status" value="1"/>
</dbReference>
<evidence type="ECO:0000259" key="2">
    <source>
        <dbReference type="SMART" id="SM00644"/>
    </source>
</evidence>
<dbReference type="AlphaFoldDB" id="A0A7W3MUD1"/>
<gene>
    <name evidence="4" type="ORF">HNR21_000972</name>
</gene>
<dbReference type="GO" id="GO:0008745">
    <property type="term" value="F:N-acetylmuramoyl-L-alanine amidase activity"/>
    <property type="evidence" value="ECO:0007669"/>
    <property type="project" value="InterPro"/>
</dbReference>
<dbReference type="Pfam" id="PF01510">
    <property type="entry name" value="Amidase_2"/>
    <property type="match status" value="1"/>
</dbReference>
<feature type="domain" description="N-acetylmuramoyl-L-alanine amidase" evidence="2">
    <location>
        <begin position="57"/>
        <end position="205"/>
    </location>
</feature>
<dbReference type="InterPro" id="IPR006619">
    <property type="entry name" value="PGRP_domain_met/bac"/>
</dbReference>
<feature type="domain" description="Peptidoglycan recognition protein family" evidence="3">
    <location>
        <begin position="45"/>
        <end position="199"/>
    </location>
</feature>
<keyword evidence="5" id="KW-1185">Reference proteome</keyword>
<evidence type="ECO:0008006" key="6">
    <source>
        <dbReference type="Google" id="ProtNLM"/>
    </source>
</evidence>
<evidence type="ECO:0000313" key="4">
    <source>
        <dbReference type="EMBL" id="MBA9002090.1"/>
    </source>
</evidence>
<dbReference type="PANTHER" id="PTHR11022:SF41">
    <property type="entry name" value="PEPTIDOGLYCAN-RECOGNITION PROTEIN LC-RELATED"/>
    <property type="match status" value="1"/>
</dbReference>
<comment type="similarity">
    <text evidence="1">Belongs to the N-acetylmuramoyl-L-alanine amidase 2 family.</text>
</comment>
<name>A0A7W3MUD1_9ACTN</name>
<dbReference type="GO" id="GO:0008270">
    <property type="term" value="F:zinc ion binding"/>
    <property type="evidence" value="ECO:0007669"/>
    <property type="project" value="InterPro"/>
</dbReference>
<organism evidence="4 5">
    <name type="scientific">Thermomonospora cellulosilytica</name>
    <dbReference type="NCBI Taxonomy" id="1411118"/>
    <lineage>
        <taxon>Bacteria</taxon>
        <taxon>Bacillati</taxon>
        <taxon>Actinomycetota</taxon>
        <taxon>Actinomycetes</taxon>
        <taxon>Streptosporangiales</taxon>
        <taxon>Thermomonosporaceae</taxon>
        <taxon>Thermomonospora</taxon>
    </lineage>
</organism>
<dbReference type="Gene3D" id="3.40.80.10">
    <property type="entry name" value="Peptidoglycan recognition protein-like"/>
    <property type="match status" value="1"/>
</dbReference>
<accession>A0A7W3MUD1</accession>
<dbReference type="CDD" id="cd06583">
    <property type="entry name" value="PGRP"/>
    <property type="match status" value="1"/>
</dbReference>
<dbReference type="InterPro" id="IPR006311">
    <property type="entry name" value="TAT_signal"/>
</dbReference>
<dbReference type="RefSeq" id="WP_182704236.1">
    <property type="nucleotide sequence ID" value="NZ_JACJII010000001.1"/>
</dbReference>
<reference evidence="4 5" key="1">
    <citation type="submission" date="2020-08" db="EMBL/GenBank/DDBJ databases">
        <title>Sequencing the genomes of 1000 actinobacteria strains.</title>
        <authorList>
            <person name="Klenk H.-P."/>
        </authorList>
    </citation>
    <scope>NUCLEOTIDE SEQUENCE [LARGE SCALE GENOMIC DNA]</scope>
    <source>
        <strain evidence="4 5">DSM 45823</strain>
    </source>
</reference>
<dbReference type="EMBL" id="JACJII010000001">
    <property type="protein sequence ID" value="MBA9002090.1"/>
    <property type="molecule type" value="Genomic_DNA"/>
</dbReference>
<dbReference type="PANTHER" id="PTHR11022">
    <property type="entry name" value="PEPTIDOGLYCAN RECOGNITION PROTEIN"/>
    <property type="match status" value="1"/>
</dbReference>
<dbReference type="Proteomes" id="UP000539313">
    <property type="component" value="Unassembled WGS sequence"/>
</dbReference>
<dbReference type="SMART" id="SM00644">
    <property type="entry name" value="Ami_2"/>
    <property type="match status" value="1"/>
</dbReference>
<protein>
    <recommendedName>
        <fullName evidence="6">N-acetylmuramoyl-L-alanine amidase</fullName>
    </recommendedName>
</protein>
<dbReference type="InterPro" id="IPR015510">
    <property type="entry name" value="PGRP"/>
</dbReference>
<evidence type="ECO:0000256" key="1">
    <source>
        <dbReference type="ARBA" id="ARBA00007553"/>
    </source>
</evidence>
<dbReference type="SUPFAM" id="SSF55846">
    <property type="entry name" value="N-acetylmuramoyl-L-alanine amidase-like"/>
    <property type="match status" value="1"/>
</dbReference>
<dbReference type="InterPro" id="IPR002502">
    <property type="entry name" value="Amidase_domain"/>
</dbReference>
<evidence type="ECO:0000259" key="3">
    <source>
        <dbReference type="SMART" id="SM00701"/>
    </source>
</evidence>
<sequence>MSGHAGHGISRRALLGGTAGAGLMATFPLAAGGLAAARSGDRDRLRIHAREDWNARPPRQPAQLLDHAPDRIIIHHTATPNTKDFSLEQAYRLSRIIQRFHMEEWGWDDIGEQLTISRGGHVMEGRNRTLSAIRAGRHVLGAQLRGHNHHTIGIENEGTYSNAPVPAQLWSSLVDTCAWLCDVYDLDPSQAIRAHRDFGDTDCPGDALYDRLPELRSEVARRLRGTNEHIIWPIPRPVTKSLSAQRLVPPQTRPES</sequence>
<comment type="caution">
    <text evidence="4">The sequence shown here is derived from an EMBL/GenBank/DDBJ whole genome shotgun (WGS) entry which is preliminary data.</text>
</comment>
<dbReference type="GO" id="GO:0009253">
    <property type="term" value="P:peptidoglycan catabolic process"/>
    <property type="evidence" value="ECO:0007669"/>
    <property type="project" value="InterPro"/>
</dbReference>